<dbReference type="AlphaFoldDB" id="A0A1H0CNN9"/>
<keyword evidence="1" id="KW-0597">Phosphoprotein</keyword>
<organism evidence="6 7">
    <name type="scientific">Methylobacterium phyllostachyos</name>
    <dbReference type="NCBI Taxonomy" id="582672"/>
    <lineage>
        <taxon>Bacteria</taxon>
        <taxon>Pseudomonadati</taxon>
        <taxon>Pseudomonadota</taxon>
        <taxon>Alphaproteobacteria</taxon>
        <taxon>Hyphomicrobiales</taxon>
        <taxon>Methylobacteriaceae</taxon>
        <taxon>Methylobacterium</taxon>
    </lineage>
</organism>
<evidence type="ECO:0000313" key="6">
    <source>
        <dbReference type="EMBL" id="SDN59472.1"/>
    </source>
</evidence>
<name>A0A1H0CNN9_9HYPH</name>
<dbReference type="GO" id="GO:0110001">
    <property type="term" value="C:toxin-antitoxin complex"/>
    <property type="evidence" value="ECO:0007669"/>
    <property type="project" value="InterPro"/>
</dbReference>
<gene>
    <name evidence="6" type="ORF">SAMN05216360_109227</name>
</gene>
<dbReference type="OrthoDB" id="4829434at2"/>
<evidence type="ECO:0000313" key="7">
    <source>
        <dbReference type="Proteomes" id="UP000198704"/>
    </source>
</evidence>
<dbReference type="InterPro" id="IPR008201">
    <property type="entry name" value="HepT-like"/>
</dbReference>
<keyword evidence="4" id="KW-0547">Nucleotide-binding</keyword>
<dbReference type="GO" id="GO:0016787">
    <property type="term" value="F:hydrolase activity"/>
    <property type="evidence" value="ECO:0007669"/>
    <property type="project" value="UniProtKB-KW"/>
</dbReference>
<dbReference type="RefSeq" id="WP_091717430.1">
    <property type="nucleotide sequence ID" value="NZ_FNHS01000009.1"/>
</dbReference>
<keyword evidence="3" id="KW-0540">Nuclease</keyword>
<dbReference type="STRING" id="582672.SAMN05216360_109227"/>
<dbReference type="GO" id="GO:0004540">
    <property type="term" value="F:RNA nuclease activity"/>
    <property type="evidence" value="ECO:0007669"/>
    <property type="project" value="InterPro"/>
</dbReference>
<dbReference type="PANTHER" id="PTHR34139:SF1">
    <property type="entry name" value="RNASE MJ1380-RELATED"/>
    <property type="match status" value="1"/>
</dbReference>
<sequence>MPFSPSERERTACADIVVNAERAARFVAGFTLETFGADERTHFAVVRCLEIVSEASRRLSAETKARYPDVPWRQIADAGNVYRHSYHRVTLDIVWLTVHHELPVLVAACRAELDRAAPDP</sequence>
<proteinExistence type="predicted"/>
<accession>A0A1H0CNN9</accession>
<reference evidence="7" key="1">
    <citation type="submission" date="2016-10" db="EMBL/GenBank/DDBJ databases">
        <authorList>
            <person name="Varghese N."/>
            <person name="Submissions S."/>
        </authorList>
    </citation>
    <scope>NUCLEOTIDE SEQUENCE [LARGE SCALE GENOMIC DNA]</scope>
    <source>
        <strain evidence="7">BL47</strain>
    </source>
</reference>
<evidence type="ECO:0000256" key="5">
    <source>
        <dbReference type="ARBA" id="ARBA00022801"/>
    </source>
</evidence>
<keyword evidence="5" id="KW-0378">Hydrolase</keyword>
<dbReference type="PANTHER" id="PTHR34139">
    <property type="entry name" value="UPF0331 PROTEIN MJ0127"/>
    <property type="match status" value="1"/>
</dbReference>
<evidence type="ECO:0000256" key="4">
    <source>
        <dbReference type="ARBA" id="ARBA00022741"/>
    </source>
</evidence>
<keyword evidence="2" id="KW-1277">Toxin-antitoxin system</keyword>
<protein>
    <submittedName>
        <fullName evidence="6">Uncharacterized conserved protein, contains HEPN domain</fullName>
    </submittedName>
</protein>
<evidence type="ECO:0000256" key="1">
    <source>
        <dbReference type="ARBA" id="ARBA00022553"/>
    </source>
</evidence>
<dbReference type="EMBL" id="FNHS01000009">
    <property type="protein sequence ID" value="SDN59472.1"/>
    <property type="molecule type" value="Genomic_DNA"/>
</dbReference>
<dbReference type="GO" id="GO:0000166">
    <property type="term" value="F:nucleotide binding"/>
    <property type="evidence" value="ECO:0007669"/>
    <property type="project" value="UniProtKB-KW"/>
</dbReference>
<dbReference type="Proteomes" id="UP000198704">
    <property type="component" value="Unassembled WGS sequence"/>
</dbReference>
<evidence type="ECO:0000256" key="2">
    <source>
        <dbReference type="ARBA" id="ARBA00022649"/>
    </source>
</evidence>
<keyword evidence="7" id="KW-1185">Reference proteome</keyword>
<dbReference type="InterPro" id="IPR051813">
    <property type="entry name" value="HepT_RNase_toxin"/>
</dbReference>
<evidence type="ECO:0000256" key="3">
    <source>
        <dbReference type="ARBA" id="ARBA00022722"/>
    </source>
</evidence>
<dbReference type="Pfam" id="PF01934">
    <property type="entry name" value="HepT-like"/>
    <property type="match status" value="1"/>
</dbReference>